<dbReference type="PANTHER" id="PTHR34203:SF15">
    <property type="entry name" value="SLL1173 PROTEIN"/>
    <property type="match status" value="1"/>
</dbReference>
<evidence type="ECO:0000259" key="1">
    <source>
        <dbReference type="Pfam" id="PF05050"/>
    </source>
</evidence>
<dbReference type="Gene3D" id="3.40.50.150">
    <property type="entry name" value="Vaccinia Virus protein VP39"/>
    <property type="match status" value="1"/>
</dbReference>
<proteinExistence type="predicted"/>
<feature type="domain" description="Methyltransferase FkbM" evidence="1">
    <location>
        <begin position="51"/>
        <end position="202"/>
    </location>
</feature>
<dbReference type="InterPro" id="IPR029063">
    <property type="entry name" value="SAM-dependent_MTases_sf"/>
</dbReference>
<dbReference type="AlphaFoldDB" id="A0A6C0D152"/>
<protein>
    <recommendedName>
        <fullName evidence="1">Methyltransferase FkbM domain-containing protein</fullName>
    </recommendedName>
</protein>
<dbReference type="InterPro" id="IPR052514">
    <property type="entry name" value="SAM-dependent_MTase"/>
</dbReference>
<dbReference type="Pfam" id="PF05050">
    <property type="entry name" value="Methyltransf_21"/>
    <property type="match status" value="1"/>
</dbReference>
<dbReference type="NCBIfam" id="TIGR01444">
    <property type="entry name" value="fkbM_fam"/>
    <property type="match status" value="1"/>
</dbReference>
<reference evidence="2" key="1">
    <citation type="journal article" date="2020" name="Nature">
        <title>Giant virus diversity and host interactions through global metagenomics.</title>
        <authorList>
            <person name="Schulz F."/>
            <person name="Roux S."/>
            <person name="Paez-Espino D."/>
            <person name="Jungbluth S."/>
            <person name="Walsh D.A."/>
            <person name="Denef V.J."/>
            <person name="McMahon K.D."/>
            <person name="Konstantinidis K.T."/>
            <person name="Eloe-Fadrosh E.A."/>
            <person name="Kyrpides N.C."/>
            <person name="Woyke T."/>
        </authorList>
    </citation>
    <scope>NUCLEOTIDE SEQUENCE</scope>
    <source>
        <strain evidence="2">GVMAG-M-3300023174-102</strain>
    </source>
</reference>
<accession>A0A6C0D152</accession>
<dbReference type="InterPro" id="IPR006342">
    <property type="entry name" value="FkbM_mtfrase"/>
</dbReference>
<dbReference type="EMBL" id="MN739513">
    <property type="protein sequence ID" value="QHT09629.1"/>
    <property type="molecule type" value="Genomic_DNA"/>
</dbReference>
<dbReference type="PANTHER" id="PTHR34203">
    <property type="entry name" value="METHYLTRANSFERASE, FKBM FAMILY PROTEIN"/>
    <property type="match status" value="1"/>
</dbReference>
<evidence type="ECO:0000313" key="2">
    <source>
        <dbReference type="EMBL" id="QHT09629.1"/>
    </source>
</evidence>
<dbReference type="SUPFAM" id="SSF53335">
    <property type="entry name" value="S-adenosyl-L-methionine-dependent methyltransferases"/>
    <property type="match status" value="1"/>
</dbReference>
<organism evidence="2">
    <name type="scientific">viral metagenome</name>
    <dbReference type="NCBI Taxonomy" id="1070528"/>
    <lineage>
        <taxon>unclassified sequences</taxon>
        <taxon>metagenomes</taxon>
        <taxon>organismal metagenomes</taxon>
    </lineage>
</organism>
<name>A0A6C0D152_9ZZZZ</name>
<sequence length="252" mass="29193">MDTFNTKYGLISLLQNELYIRNEFIYRGYWDEDTLIKLKQYVDPNRNILEIGGHCGTSTIVYASYLNNDKKVYVYEPQQNMYNVLMHNISQNNLQDKIIPYNSAVFCYNGTGNMNNIDVDGDRGEVEKRYTVENTLPCNFGGISLGKVGENVNFTTVDNMNLENIGFIHCDAQGSENYIFSKAIDTITKNRPVIYYEDNRTHSKYLCDIVDDAYPQYKDISLFDVKQYCMEKLNYKTFIDKFNGSIDTLLIP</sequence>